<dbReference type="SUPFAM" id="SSF48403">
    <property type="entry name" value="Ankyrin repeat"/>
    <property type="match status" value="1"/>
</dbReference>
<proteinExistence type="predicted"/>
<keyword evidence="6" id="KW-1185">Reference proteome</keyword>
<accession>A0ABN9UF17</accession>
<dbReference type="Proteomes" id="UP001189429">
    <property type="component" value="Unassembled WGS sequence"/>
</dbReference>
<keyword evidence="1" id="KW-0677">Repeat</keyword>
<dbReference type="SMART" id="SM00248">
    <property type="entry name" value="ANK"/>
    <property type="match status" value="4"/>
</dbReference>
<dbReference type="PANTHER" id="PTHR24198:SF165">
    <property type="entry name" value="ANKYRIN REPEAT-CONTAINING PROTEIN-RELATED"/>
    <property type="match status" value="1"/>
</dbReference>
<dbReference type="Gene3D" id="1.25.40.20">
    <property type="entry name" value="Ankyrin repeat-containing domain"/>
    <property type="match status" value="2"/>
</dbReference>
<evidence type="ECO:0000256" key="3">
    <source>
        <dbReference type="PROSITE-ProRule" id="PRU00023"/>
    </source>
</evidence>
<reference evidence="5" key="1">
    <citation type="submission" date="2023-10" db="EMBL/GenBank/DDBJ databases">
        <authorList>
            <person name="Chen Y."/>
            <person name="Shah S."/>
            <person name="Dougan E. K."/>
            <person name="Thang M."/>
            <person name="Chan C."/>
        </authorList>
    </citation>
    <scope>NUCLEOTIDE SEQUENCE [LARGE SCALE GENOMIC DNA]</scope>
</reference>
<dbReference type="PROSITE" id="PS50297">
    <property type="entry name" value="ANK_REP_REGION"/>
    <property type="match status" value="1"/>
</dbReference>
<dbReference type="InterPro" id="IPR036770">
    <property type="entry name" value="Ankyrin_rpt-contain_sf"/>
</dbReference>
<feature type="compositionally biased region" description="Low complexity" evidence="4">
    <location>
        <begin position="194"/>
        <end position="204"/>
    </location>
</feature>
<evidence type="ECO:0000256" key="2">
    <source>
        <dbReference type="ARBA" id="ARBA00023043"/>
    </source>
</evidence>
<evidence type="ECO:0000256" key="4">
    <source>
        <dbReference type="SAM" id="MobiDB-lite"/>
    </source>
</evidence>
<sequence length="214" mass="21756">MVADASVALATTPAGLSPVASTLTLLAAAVEAGEADTVSVLLKARADPCAATPKGVSPLHLAAYCDSASTLGLLVEARADVDAPDCHGQSPIFFAGTPEICSQLEAAGADVNLRNRRGQSALHLAAGAGLDDVVAWLAARVAPGILNAQDRHGCTALHCARSGGLRSTARLLQERGASDRIKPVAARRRGGGAARAAAGGACRQRQQRVDGRQR</sequence>
<feature type="repeat" description="ANK" evidence="3">
    <location>
        <begin position="54"/>
        <end position="86"/>
    </location>
</feature>
<evidence type="ECO:0000313" key="6">
    <source>
        <dbReference type="Proteomes" id="UP001189429"/>
    </source>
</evidence>
<keyword evidence="2 3" id="KW-0040">ANK repeat</keyword>
<protein>
    <submittedName>
        <fullName evidence="5">Uncharacterized protein</fullName>
    </submittedName>
</protein>
<dbReference type="InterPro" id="IPR002110">
    <property type="entry name" value="Ankyrin_rpt"/>
</dbReference>
<organism evidence="5 6">
    <name type="scientific">Prorocentrum cordatum</name>
    <dbReference type="NCBI Taxonomy" id="2364126"/>
    <lineage>
        <taxon>Eukaryota</taxon>
        <taxon>Sar</taxon>
        <taxon>Alveolata</taxon>
        <taxon>Dinophyceae</taxon>
        <taxon>Prorocentrales</taxon>
        <taxon>Prorocentraceae</taxon>
        <taxon>Prorocentrum</taxon>
    </lineage>
</organism>
<evidence type="ECO:0000256" key="1">
    <source>
        <dbReference type="ARBA" id="ARBA00022737"/>
    </source>
</evidence>
<dbReference type="Pfam" id="PF12796">
    <property type="entry name" value="Ank_2"/>
    <property type="match status" value="2"/>
</dbReference>
<dbReference type="PROSITE" id="PS50088">
    <property type="entry name" value="ANK_REPEAT"/>
    <property type="match status" value="1"/>
</dbReference>
<gene>
    <name evidence="5" type="ORF">PCOR1329_LOCUS47712</name>
</gene>
<dbReference type="EMBL" id="CAUYUJ010015749">
    <property type="protein sequence ID" value="CAK0857676.1"/>
    <property type="molecule type" value="Genomic_DNA"/>
</dbReference>
<name>A0ABN9UF17_9DINO</name>
<comment type="caution">
    <text evidence="5">The sequence shown here is derived from an EMBL/GenBank/DDBJ whole genome shotgun (WGS) entry which is preliminary data.</text>
</comment>
<evidence type="ECO:0000313" key="5">
    <source>
        <dbReference type="EMBL" id="CAK0857676.1"/>
    </source>
</evidence>
<feature type="region of interest" description="Disordered" evidence="4">
    <location>
        <begin position="176"/>
        <end position="214"/>
    </location>
</feature>
<dbReference type="PANTHER" id="PTHR24198">
    <property type="entry name" value="ANKYRIN REPEAT AND PROTEIN KINASE DOMAIN-CONTAINING PROTEIN"/>
    <property type="match status" value="1"/>
</dbReference>